<proteinExistence type="predicted"/>
<keyword evidence="8" id="KW-1185">Reference proteome</keyword>
<dbReference type="InterPro" id="IPR043504">
    <property type="entry name" value="Peptidase_S1_PA_chymotrypsin"/>
</dbReference>
<evidence type="ECO:0000259" key="6">
    <source>
        <dbReference type="PROSITE" id="PS50240"/>
    </source>
</evidence>
<feature type="domain" description="Peptidase S1" evidence="6">
    <location>
        <begin position="10"/>
        <end position="224"/>
    </location>
</feature>
<dbReference type="InterPro" id="IPR050430">
    <property type="entry name" value="Peptidase_S1"/>
</dbReference>
<keyword evidence="4" id="KW-0865">Zymogen</keyword>
<dbReference type="CDD" id="cd00190">
    <property type="entry name" value="Tryp_SPc"/>
    <property type="match status" value="1"/>
</dbReference>
<evidence type="ECO:0000313" key="8">
    <source>
        <dbReference type="Proteomes" id="UP001378592"/>
    </source>
</evidence>
<dbReference type="PROSITE" id="PS50240">
    <property type="entry name" value="TRYPSIN_DOM"/>
    <property type="match status" value="1"/>
</dbReference>
<dbReference type="PANTHER" id="PTHR24276:SF97">
    <property type="entry name" value="GH13245P2-RELATED"/>
    <property type="match status" value="1"/>
</dbReference>
<dbReference type="AlphaFoldDB" id="A0AAN9Z290"/>
<accession>A0AAN9Z290</accession>
<dbReference type="SMART" id="SM00020">
    <property type="entry name" value="Tryp_SPc"/>
    <property type="match status" value="1"/>
</dbReference>
<evidence type="ECO:0000256" key="3">
    <source>
        <dbReference type="ARBA" id="ARBA00022825"/>
    </source>
</evidence>
<gene>
    <name evidence="7" type="ORF">R5R35_010601</name>
</gene>
<evidence type="ECO:0000313" key="7">
    <source>
        <dbReference type="EMBL" id="KAK7793536.1"/>
    </source>
</evidence>
<evidence type="ECO:0000256" key="2">
    <source>
        <dbReference type="ARBA" id="ARBA00022801"/>
    </source>
</evidence>
<dbReference type="EMBL" id="JAZDUA010000375">
    <property type="protein sequence ID" value="KAK7793536.1"/>
    <property type="molecule type" value="Genomic_DNA"/>
</dbReference>
<evidence type="ECO:0000256" key="4">
    <source>
        <dbReference type="ARBA" id="ARBA00023145"/>
    </source>
</evidence>
<sequence length="224" mass="24892">MRTPSLLIFVVGAVLFVTATVLLYRSCLAQLAETIYETDDTHRPYMVSIEKQGLHHCAGAVVSKRFVLTSAHCFRSVVNYSVRAGSAMAQQGGTQHAIAEIIIHPKYSPFEVEFDVALVKVRPEFFISQDLYPVRLAEFGDPEPADYEAELCGWGHTKDPRERSRALRRVAVHVVPREECAALDPARPPASPLTLCARFTGDSDKDPYVVKLILQPFSPLSHAQ</sequence>
<dbReference type="GO" id="GO:0006508">
    <property type="term" value="P:proteolysis"/>
    <property type="evidence" value="ECO:0007669"/>
    <property type="project" value="UniProtKB-KW"/>
</dbReference>
<keyword evidence="3" id="KW-0720">Serine protease</keyword>
<dbReference type="Pfam" id="PF00089">
    <property type="entry name" value="Trypsin"/>
    <property type="match status" value="1"/>
</dbReference>
<dbReference type="FunFam" id="2.40.10.10:FF:000068">
    <property type="entry name" value="transmembrane protease serine 2"/>
    <property type="match status" value="1"/>
</dbReference>
<dbReference type="Proteomes" id="UP001378592">
    <property type="component" value="Unassembled WGS sequence"/>
</dbReference>
<dbReference type="InterPro" id="IPR001254">
    <property type="entry name" value="Trypsin_dom"/>
</dbReference>
<keyword evidence="2" id="KW-0378">Hydrolase</keyword>
<reference evidence="7 8" key="1">
    <citation type="submission" date="2024-03" db="EMBL/GenBank/DDBJ databases">
        <title>The genome assembly and annotation of the cricket Gryllus longicercus Weissman &amp; Gray.</title>
        <authorList>
            <person name="Szrajer S."/>
            <person name="Gray D."/>
            <person name="Ylla G."/>
        </authorList>
    </citation>
    <scope>NUCLEOTIDE SEQUENCE [LARGE SCALE GENOMIC DNA]</scope>
    <source>
        <strain evidence="7">DAG 2021-001</strain>
        <tissue evidence="7">Whole body minus gut</tissue>
    </source>
</reference>
<dbReference type="PANTHER" id="PTHR24276">
    <property type="entry name" value="POLYSERASE-RELATED"/>
    <property type="match status" value="1"/>
</dbReference>
<name>A0AAN9Z290_9ORTH</name>
<evidence type="ECO:0000256" key="5">
    <source>
        <dbReference type="ARBA" id="ARBA00023157"/>
    </source>
</evidence>
<organism evidence="7 8">
    <name type="scientific">Gryllus longicercus</name>
    <dbReference type="NCBI Taxonomy" id="2509291"/>
    <lineage>
        <taxon>Eukaryota</taxon>
        <taxon>Metazoa</taxon>
        <taxon>Ecdysozoa</taxon>
        <taxon>Arthropoda</taxon>
        <taxon>Hexapoda</taxon>
        <taxon>Insecta</taxon>
        <taxon>Pterygota</taxon>
        <taxon>Neoptera</taxon>
        <taxon>Polyneoptera</taxon>
        <taxon>Orthoptera</taxon>
        <taxon>Ensifera</taxon>
        <taxon>Gryllidea</taxon>
        <taxon>Grylloidea</taxon>
        <taxon>Gryllidae</taxon>
        <taxon>Gryllinae</taxon>
        <taxon>Gryllus</taxon>
    </lineage>
</organism>
<keyword evidence="5" id="KW-1015">Disulfide bond</keyword>
<comment type="caution">
    <text evidence="7">The sequence shown here is derived from an EMBL/GenBank/DDBJ whole genome shotgun (WGS) entry which is preliminary data.</text>
</comment>
<keyword evidence="1" id="KW-0645">Protease</keyword>
<evidence type="ECO:0000256" key="1">
    <source>
        <dbReference type="ARBA" id="ARBA00022670"/>
    </source>
</evidence>
<dbReference type="Gene3D" id="2.40.10.10">
    <property type="entry name" value="Trypsin-like serine proteases"/>
    <property type="match status" value="2"/>
</dbReference>
<dbReference type="GO" id="GO:0004252">
    <property type="term" value="F:serine-type endopeptidase activity"/>
    <property type="evidence" value="ECO:0007669"/>
    <property type="project" value="InterPro"/>
</dbReference>
<protein>
    <recommendedName>
        <fullName evidence="6">Peptidase S1 domain-containing protein</fullName>
    </recommendedName>
</protein>
<dbReference type="InterPro" id="IPR009003">
    <property type="entry name" value="Peptidase_S1_PA"/>
</dbReference>
<dbReference type="SUPFAM" id="SSF50494">
    <property type="entry name" value="Trypsin-like serine proteases"/>
    <property type="match status" value="1"/>
</dbReference>